<dbReference type="Proteomes" id="UP000463975">
    <property type="component" value="Chromosome"/>
</dbReference>
<dbReference type="RefSeq" id="WP_160619234.1">
    <property type="nucleotide sequence ID" value="NZ_CP047652.1"/>
</dbReference>
<evidence type="ECO:0008006" key="3">
    <source>
        <dbReference type="Google" id="ProtNLM"/>
    </source>
</evidence>
<gene>
    <name evidence="1" type="ORF">GT348_07905</name>
</gene>
<reference evidence="1 2" key="1">
    <citation type="submission" date="2020-01" db="EMBL/GenBank/DDBJ databases">
        <title>Genome sequencing of strain KACC 21507.</title>
        <authorList>
            <person name="Heo J."/>
            <person name="Kim S.-J."/>
            <person name="Kim J.-S."/>
            <person name="Hong S.-B."/>
            <person name="Kwon S.-W."/>
        </authorList>
    </citation>
    <scope>NUCLEOTIDE SEQUENCE [LARGE SCALE GENOMIC DNA]</scope>
    <source>
        <strain evidence="1 2">KACC 21507</strain>
    </source>
</reference>
<dbReference type="Gene3D" id="3.40.50.2000">
    <property type="entry name" value="Glycogen Phosphorylase B"/>
    <property type="match status" value="1"/>
</dbReference>
<dbReference type="SUPFAM" id="SSF53756">
    <property type="entry name" value="UDP-Glycosyltransferase/glycogen phosphorylase"/>
    <property type="match status" value="1"/>
</dbReference>
<sequence length="318" mass="35791">MARVIFLNCVPKTDSSEATKLIYQQAKLLREIGIDARVFQPAGMPSLLESYVTESVHTVEVSLNSSDVVIFPIHALEKLKPSLEANWPCKKLIYCHDPYLMVHHEINKALLEKWDILKVIVPNQWAMNFLKSVMGLEDVALITPFIDTELYVPQPKKLMAMCILERELTHDSSGLWFVILGIIKNKYPHYANIAWHDVEGKKQSEITELLGRSVVCVSLSHLDTTGLMGLRAMALNCAFIGLQGGGVSDYARSQNGAWHLTEALESFADSMAQALDGFVNQTSFYKRQISEGRKTVAFYNKDKIKKCLSKVYLPLLSK</sequence>
<proteinExistence type="predicted"/>
<dbReference type="KEGG" id="bomb:GT348_07905"/>
<evidence type="ECO:0000313" key="1">
    <source>
        <dbReference type="EMBL" id="QHI96161.1"/>
    </source>
</evidence>
<dbReference type="EMBL" id="CP047652">
    <property type="protein sequence ID" value="QHI96161.1"/>
    <property type="molecule type" value="Genomic_DNA"/>
</dbReference>
<evidence type="ECO:0000313" key="2">
    <source>
        <dbReference type="Proteomes" id="UP000463975"/>
    </source>
</evidence>
<organism evidence="1 2">
    <name type="scientific">Aristophania vespae</name>
    <dbReference type="NCBI Taxonomy" id="2697033"/>
    <lineage>
        <taxon>Bacteria</taxon>
        <taxon>Pseudomonadati</taxon>
        <taxon>Pseudomonadota</taxon>
        <taxon>Alphaproteobacteria</taxon>
        <taxon>Acetobacterales</taxon>
        <taxon>Acetobacteraceae</taxon>
        <taxon>Aristophania</taxon>
    </lineage>
</organism>
<dbReference type="AlphaFoldDB" id="A0A6P1NMU1"/>
<keyword evidence="2" id="KW-1185">Reference proteome</keyword>
<name>A0A6P1NMU1_9PROT</name>
<protein>
    <recommendedName>
        <fullName evidence="3">Glycosyltransferase</fullName>
    </recommendedName>
</protein>
<accession>A0A6P1NMU1</accession>